<dbReference type="NCBIfam" id="NF001204">
    <property type="entry name" value="PRK00166.1"/>
    <property type="match status" value="1"/>
</dbReference>
<evidence type="ECO:0000256" key="3">
    <source>
        <dbReference type="ARBA" id="ARBA00012506"/>
    </source>
</evidence>
<dbReference type="EMBL" id="JBEVCJ010000025">
    <property type="protein sequence ID" value="MET1256678.1"/>
    <property type="molecule type" value="Genomic_DNA"/>
</dbReference>
<evidence type="ECO:0000313" key="10">
    <source>
        <dbReference type="EMBL" id="MET1256678.1"/>
    </source>
</evidence>
<dbReference type="EC" id="3.6.1.41" evidence="3"/>
<dbReference type="InterPro" id="IPR029052">
    <property type="entry name" value="Metallo-depent_PP-like"/>
</dbReference>
<keyword evidence="4 10" id="KW-0378">Hydrolase</keyword>
<evidence type="ECO:0000256" key="1">
    <source>
        <dbReference type="ARBA" id="ARBA00003413"/>
    </source>
</evidence>
<evidence type="ECO:0000256" key="8">
    <source>
        <dbReference type="ARBA" id="ARBA00049417"/>
    </source>
</evidence>
<comment type="similarity">
    <text evidence="2">Belongs to the Ap4A hydrolase family.</text>
</comment>
<evidence type="ECO:0000256" key="5">
    <source>
        <dbReference type="ARBA" id="ARBA00031248"/>
    </source>
</evidence>
<dbReference type="Gene3D" id="3.60.21.10">
    <property type="match status" value="1"/>
</dbReference>
<dbReference type="Pfam" id="PF00149">
    <property type="entry name" value="Metallophos"/>
    <property type="match status" value="1"/>
</dbReference>
<dbReference type="PIRSF" id="PIRSF000903">
    <property type="entry name" value="B5n-ttraPtase_sm"/>
    <property type="match status" value="1"/>
</dbReference>
<comment type="catalytic activity">
    <reaction evidence="8">
        <text>P(1),P(4)-bis(5'-adenosyl) tetraphosphate + H2O = 2 ADP + 2 H(+)</text>
        <dbReference type="Rhea" id="RHEA:24252"/>
        <dbReference type="ChEBI" id="CHEBI:15377"/>
        <dbReference type="ChEBI" id="CHEBI:15378"/>
        <dbReference type="ChEBI" id="CHEBI:58141"/>
        <dbReference type="ChEBI" id="CHEBI:456216"/>
        <dbReference type="EC" id="3.6.1.41"/>
    </reaction>
</comment>
<dbReference type="PANTHER" id="PTHR40942">
    <property type="match status" value="1"/>
</dbReference>
<evidence type="ECO:0000256" key="4">
    <source>
        <dbReference type="ARBA" id="ARBA00022801"/>
    </source>
</evidence>
<evidence type="ECO:0000256" key="6">
    <source>
        <dbReference type="ARBA" id="ARBA00032248"/>
    </source>
</evidence>
<sequence>MAAATFSLNYIAYKKHIKGLFMATYAIGDIQGCYRTFKKLLKKIDFHPGRDQLWLAGDLINRGPSSLKTLEYIYKYQDSIQCVLGNHDLHFLAIESGQHLSNKKDTFKKILLSPNRKKLVKWLKTQPLFYMDEQLEFAMVHAGVPADWSFRDAVDFSQEVSEAIQSKNSYRFFAQMYNNTPSKWKESLSGIKRLRFITNALTRMRYCFSDGSLELTCKVPPGEQPAELTPWFELPQNLNKGQLIFGHWASLMGQCPIPHYYALDTGCVWGRKLTALRLDDKTIFQCKNID</sequence>
<comment type="caution">
    <text evidence="10">The sequence shown here is derived from an EMBL/GenBank/DDBJ whole genome shotgun (WGS) entry which is preliminary data.</text>
</comment>
<accession>A0ABV2BXM7</accession>
<evidence type="ECO:0000256" key="7">
    <source>
        <dbReference type="ARBA" id="ARBA00033210"/>
    </source>
</evidence>
<dbReference type="SUPFAM" id="SSF56300">
    <property type="entry name" value="Metallo-dependent phosphatases"/>
    <property type="match status" value="1"/>
</dbReference>
<dbReference type="CDD" id="cd07422">
    <property type="entry name" value="MPP_ApaH"/>
    <property type="match status" value="1"/>
</dbReference>
<keyword evidence="11" id="KW-1185">Reference proteome</keyword>
<dbReference type="InterPro" id="IPR004843">
    <property type="entry name" value="Calcineurin-like_PHP"/>
</dbReference>
<comment type="function">
    <text evidence="1">Hydrolyzes diadenosine 5',5'''-P1,P4-tetraphosphate to yield ADP.</text>
</comment>
<dbReference type="RefSeq" id="WP_353897262.1">
    <property type="nucleotide sequence ID" value="NZ_JBEVCJ010000025.1"/>
</dbReference>
<dbReference type="InterPro" id="IPR004617">
    <property type="entry name" value="ApaH"/>
</dbReference>
<evidence type="ECO:0000259" key="9">
    <source>
        <dbReference type="Pfam" id="PF00149"/>
    </source>
</evidence>
<evidence type="ECO:0000256" key="2">
    <source>
        <dbReference type="ARBA" id="ARBA00005419"/>
    </source>
</evidence>
<dbReference type="PANTHER" id="PTHR40942:SF4">
    <property type="entry name" value="CYTOCHROME C5"/>
    <property type="match status" value="1"/>
</dbReference>
<dbReference type="GO" id="GO:0008803">
    <property type="term" value="F:bis(5'-nucleosyl)-tetraphosphatase (symmetrical) activity"/>
    <property type="evidence" value="ECO:0007669"/>
    <property type="project" value="UniProtKB-EC"/>
</dbReference>
<feature type="domain" description="Calcineurin-like phosphoesterase" evidence="9">
    <location>
        <begin position="25"/>
        <end position="184"/>
    </location>
</feature>
<reference evidence="10 11" key="1">
    <citation type="submission" date="2024-06" db="EMBL/GenBank/DDBJ databases">
        <authorList>
            <person name="Li F."/>
        </authorList>
    </citation>
    <scope>NUCLEOTIDE SEQUENCE [LARGE SCALE GENOMIC DNA]</scope>
    <source>
        <strain evidence="10 11">GXAS 311</strain>
    </source>
</reference>
<evidence type="ECO:0000313" key="11">
    <source>
        <dbReference type="Proteomes" id="UP001548189"/>
    </source>
</evidence>
<proteinExistence type="inferred from homology"/>
<organism evidence="10 11">
    <name type="scientific">Aliikangiella maris</name>
    <dbReference type="NCBI Taxonomy" id="3162458"/>
    <lineage>
        <taxon>Bacteria</taxon>
        <taxon>Pseudomonadati</taxon>
        <taxon>Pseudomonadota</taxon>
        <taxon>Gammaproteobacteria</taxon>
        <taxon>Oceanospirillales</taxon>
        <taxon>Pleioneaceae</taxon>
        <taxon>Aliikangiella</taxon>
    </lineage>
</organism>
<protein>
    <recommendedName>
        <fullName evidence="3">bis(5'-nucleosyl)-tetraphosphatase (symmetrical)</fullName>
        <ecNumber evidence="3">3.6.1.41</ecNumber>
    </recommendedName>
    <alternativeName>
        <fullName evidence="6">Ap4A hydrolase</fullName>
    </alternativeName>
    <alternativeName>
        <fullName evidence="5">Diadenosine 5',5'''-P1,P4-tetraphosphate pyrophosphohydrolase</fullName>
    </alternativeName>
    <alternativeName>
        <fullName evidence="7">Diadenosine tetraphosphatase</fullName>
    </alternativeName>
</protein>
<gene>
    <name evidence="10" type="ORF">ABVT43_16170</name>
</gene>
<dbReference type="NCBIfam" id="TIGR00668">
    <property type="entry name" value="apaH"/>
    <property type="match status" value="1"/>
</dbReference>
<name>A0ABV2BXM7_9GAMM</name>
<dbReference type="Proteomes" id="UP001548189">
    <property type="component" value="Unassembled WGS sequence"/>
</dbReference>